<dbReference type="GO" id="GO:0016308">
    <property type="term" value="F:1-phosphatidylinositol-4-phosphate 5-kinase activity"/>
    <property type="evidence" value="ECO:0007669"/>
    <property type="project" value="TreeGrafter"/>
</dbReference>
<dbReference type="PROSITE" id="PS51455">
    <property type="entry name" value="PIPK"/>
    <property type="match status" value="1"/>
</dbReference>
<name>A0AB34K9N1_PRYPA</name>
<dbReference type="AlphaFoldDB" id="A0AB34K9N1"/>
<keyword evidence="1" id="KW-0067">ATP-binding</keyword>
<dbReference type="PANTHER" id="PTHR23086:SF8">
    <property type="entry name" value="PHOSPHATIDYLINOSITOL 5-PHOSPHATE 4-KINASE, ISOFORM A"/>
    <property type="match status" value="1"/>
</dbReference>
<dbReference type="InterPro" id="IPR027484">
    <property type="entry name" value="PInositol-4-P-5-kinase_N"/>
</dbReference>
<feature type="domain" description="PIPK" evidence="3">
    <location>
        <begin position="25"/>
        <end position="441"/>
    </location>
</feature>
<dbReference type="InterPro" id="IPR023610">
    <property type="entry name" value="PInositol-4/5-P-5/4-kinase"/>
</dbReference>
<evidence type="ECO:0000259" key="3">
    <source>
        <dbReference type="PROSITE" id="PS51455"/>
    </source>
</evidence>
<sequence>MASSDERPPDEKGEKVATSKLIMQGHDNFELIFMMLMGIRTSVGKFANTPPRSLTPADFDQKWDGDFMAKGSNETPAHNHHDFKFKDYAPLVFREIRERFGIMAQDYMLSLTSEYVLVEMFTNSRSGSFFFYSSDYRFILKTCTKREAAFLMAALPQYHAHLMQHRFTLLSRFFGLHRVHLPTALGRKVYFVVMGNVFPIDKPIHERYDLKGSTRNRSTTEAERQDPNVVLKDLDWINSGRKLHLGPDKKRRLLAQIKKDCALLESMEVIDYSLLIGIHRASISRNLSRERVPSMFYKVSSGQQSGRLSSSSSSTFNAGLPRQPFSAEVAASIIDAKNLQRSSVKILDTVSQQQLHREHMSKVPGVSDRQRSASDDGEPEVGKEVYFVGLIDMLCEYGLKKQLEHHYKAAKHGEKVGAQNFSVVDPTQYSTRFQNFIADALD</sequence>
<proteinExistence type="predicted"/>
<dbReference type="InterPro" id="IPR002498">
    <property type="entry name" value="PInositol-4-P-4/5-kinase_core"/>
</dbReference>
<evidence type="ECO:0000313" key="5">
    <source>
        <dbReference type="Proteomes" id="UP001515480"/>
    </source>
</evidence>
<keyword evidence="1" id="KW-0547">Nucleotide-binding</keyword>
<dbReference type="GO" id="GO:0005886">
    <property type="term" value="C:plasma membrane"/>
    <property type="evidence" value="ECO:0007669"/>
    <property type="project" value="TreeGrafter"/>
</dbReference>
<evidence type="ECO:0000313" key="4">
    <source>
        <dbReference type="EMBL" id="KAL1529958.1"/>
    </source>
</evidence>
<feature type="region of interest" description="Disordered" evidence="2">
    <location>
        <begin position="353"/>
        <end position="379"/>
    </location>
</feature>
<dbReference type="SMART" id="SM00330">
    <property type="entry name" value="PIPKc"/>
    <property type="match status" value="1"/>
</dbReference>
<gene>
    <name evidence="4" type="ORF">AB1Y20_000885</name>
</gene>
<dbReference type="SUPFAM" id="SSF56104">
    <property type="entry name" value="SAICAR synthase-like"/>
    <property type="match status" value="1"/>
</dbReference>
<evidence type="ECO:0000256" key="1">
    <source>
        <dbReference type="PROSITE-ProRule" id="PRU00781"/>
    </source>
</evidence>
<comment type="caution">
    <text evidence="4">The sequence shown here is derived from an EMBL/GenBank/DDBJ whole genome shotgun (WGS) entry which is preliminary data.</text>
</comment>
<reference evidence="4 5" key="1">
    <citation type="journal article" date="2024" name="Science">
        <title>Giant polyketide synthase enzymes in the biosynthesis of giant marine polyether toxins.</title>
        <authorList>
            <person name="Fallon T.R."/>
            <person name="Shende V.V."/>
            <person name="Wierzbicki I.H."/>
            <person name="Pendleton A.L."/>
            <person name="Watervoot N.F."/>
            <person name="Auber R.P."/>
            <person name="Gonzalez D.J."/>
            <person name="Wisecaver J.H."/>
            <person name="Moore B.S."/>
        </authorList>
    </citation>
    <scope>NUCLEOTIDE SEQUENCE [LARGE SCALE GENOMIC DNA]</scope>
    <source>
        <strain evidence="4 5">12B1</strain>
    </source>
</reference>
<dbReference type="PANTHER" id="PTHR23086">
    <property type="entry name" value="PHOSPHATIDYLINOSITOL-4-PHOSPHATE 5-KINASE"/>
    <property type="match status" value="1"/>
</dbReference>
<dbReference type="GO" id="GO:0046854">
    <property type="term" value="P:phosphatidylinositol phosphate biosynthetic process"/>
    <property type="evidence" value="ECO:0007669"/>
    <property type="project" value="TreeGrafter"/>
</dbReference>
<dbReference type="EMBL" id="JBGBPQ010000001">
    <property type="protein sequence ID" value="KAL1529958.1"/>
    <property type="molecule type" value="Genomic_DNA"/>
</dbReference>
<evidence type="ECO:0000256" key="2">
    <source>
        <dbReference type="SAM" id="MobiDB-lite"/>
    </source>
</evidence>
<dbReference type="Pfam" id="PF01504">
    <property type="entry name" value="PIP5K"/>
    <property type="match status" value="1"/>
</dbReference>
<organism evidence="4 5">
    <name type="scientific">Prymnesium parvum</name>
    <name type="common">Toxic golden alga</name>
    <dbReference type="NCBI Taxonomy" id="97485"/>
    <lineage>
        <taxon>Eukaryota</taxon>
        <taxon>Haptista</taxon>
        <taxon>Haptophyta</taxon>
        <taxon>Prymnesiophyceae</taxon>
        <taxon>Prymnesiales</taxon>
        <taxon>Prymnesiaceae</taxon>
        <taxon>Prymnesium</taxon>
    </lineage>
</organism>
<dbReference type="InterPro" id="IPR027483">
    <property type="entry name" value="PInositol-4-P-4/5-kinase_C_sf"/>
</dbReference>
<keyword evidence="1" id="KW-0808">Transferase</keyword>
<keyword evidence="1" id="KW-0418">Kinase</keyword>
<keyword evidence="5" id="KW-1185">Reference proteome</keyword>
<dbReference type="Gene3D" id="3.30.810.10">
    <property type="entry name" value="2-Layer Sandwich"/>
    <property type="match status" value="1"/>
</dbReference>
<accession>A0AB34K9N1</accession>
<dbReference type="GO" id="GO:0005524">
    <property type="term" value="F:ATP binding"/>
    <property type="evidence" value="ECO:0007669"/>
    <property type="project" value="UniProtKB-UniRule"/>
</dbReference>
<dbReference type="Gene3D" id="3.30.800.10">
    <property type="entry name" value="Phosphatidylinositol Phosphate Kinase II Beta"/>
    <property type="match status" value="1"/>
</dbReference>
<dbReference type="Proteomes" id="UP001515480">
    <property type="component" value="Unassembled WGS sequence"/>
</dbReference>
<protein>
    <recommendedName>
        <fullName evidence="3">PIPK domain-containing protein</fullName>
    </recommendedName>
</protein>